<evidence type="ECO:0000256" key="8">
    <source>
        <dbReference type="SAM" id="Phobius"/>
    </source>
</evidence>
<dbReference type="InterPro" id="IPR006068">
    <property type="entry name" value="ATPase_P-typ_cation-transptr_C"/>
</dbReference>
<feature type="transmembrane region" description="Helical" evidence="8">
    <location>
        <begin position="62"/>
        <end position="78"/>
    </location>
</feature>
<sequence>MRKGLSTIEAKSLLKDFGPNIITAQSKRSLQSKLLEQFSSLLIILLFFATALSFFIGDMLDGGLILLIILLNAAFGIYQESKAEEAVAALKKMTVSLARIIREGKEQEINSAYLVPGDIILIEEGDKLPADAIILEVHALEVNEASLTGESNPVLKNEKEKVFMGTIVSRGRAVAKVVETGMKTKFGQIAEKLSAVEIIKTPLQKKLAHISEIIGLIGIILSLVVFLLSVLHGNGYFPSFLLAISLAVAVVPESLAAVMTVILSIGIKHMAEKNAIVRRLSAIESLGNTTIIATDKTGTLTMNEMSVKHVWVDGADMAGRAHELIIKNGLLCSTASLVDTHSSAGQGNSFEVLGDPTEGALLIYARKQGINESEIRQQWRSIEEIPFDSVTKRMSVIVKNGETHLYSKGAPESILSVSSYIMQGAHVVELTDLKRHEINKQLEEWARHGFRVLAFAYSEKEKIDKDLVFLGMSALHDPPRPEVEEALKRAKNAGIRVVMITGDNEQTAESIGASIGLVEKGDAIVTGEQIDGYGDQELMEILPRTRIFARTTPFHKARIVKIYQKLGEIVTVTGDGVNDAIALKQADVGVAMGKVGTDVARETADMVILDDNFVTIVNAVEEGRNITLRLKNSIKYLLTGNLSEGMTLLTGLLLGFPPILLPIQLLYINLISDGVPALAMAFSPKNTDVMKNKPDTSMSLLNKKDYKYIILVGTLVTGIVMWVYVFVAPEGLKQTVTFSVMALTQAFIFIDIWFSKTTEKHLKKLLPKIFFITVGLPIIFQFFLVNIPFLAAVFKVEVISSFEFVFYLLISSSVLFFIRAFRLLPKNNILRD</sequence>
<dbReference type="GO" id="GO:0005524">
    <property type="term" value="F:ATP binding"/>
    <property type="evidence" value="ECO:0007669"/>
    <property type="project" value="UniProtKB-KW"/>
</dbReference>
<feature type="transmembrane region" description="Helical" evidence="8">
    <location>
        <begin position="213"/>
        <end position="233"/>
    </location>
</feature>
<dbReference type="Gene3D" id="3.40.50.1000">
    <property type="entry name" value="HAD superfamily/HAD-like"/>
    <property type="match status" value="1"/>
</dbReference>
<dbReference type="Pfam" id="PF00689">
    <property type="entry name" value="Cation_ATPase_C"/>
    <property type="match status" value="1"/>
</dbReference>
<evidence type="ECO:0000313" key="10">
    <source>
        <dbReference type="EMBL" id="PIZ64748.1"/>
    </source>
</evidence>
<dbReference type="PRINTS" id="PR00119">
    <property type="entry name" value="CATATPASE"/>
</dbReference>
<dbReference type="Gene3D" id="2.70.150.10">
    <property type="entry name" value="Calcium-transporting ATPase, cytoplasmic transduction domain A"/>
    <property type="match status" value="1"/>
</dbReference>
<dbReference type="EMBL" id="PFOD01000071">
    <property type="protein sequence ID" value="PIZ64748.1"/>
    <property type="molecule type" value="Genomic_DNA"/>
</dbReference>
<gene>
    <name evidence="10" type="ORF">COY14_04110</name>
</gene>
<dbReference type="InterPro" id="IPR023214">
    <property type="entry name" value="HAD_sf"/>
</dbReference>
<feature type="transmembrane region" description="Helical" evidence="8">
    <location>
        <begin position="804"/>
        <end position="824"/>
    </location>
</feature>
<dbReference type="Pfam" id="PF13246">
    <property type="entry name" value="Cation_ATPase"/>
    <property type="match status" value="1"/>
</dbReference>
<dbReference type="SFLD" id="SFLDF00027">
    <property type="entry name" value="p-type_atpase"/>
    <property type="match status" value="1"/>
</dbReference>
<keyword evidence="5" id="KW-1278">Translocase</keyword>
<evidence type="ECO:0000259" key="9">
    <source>
        <dbReference type="SMART" id="SM00831"/>
    </source>
</evidence>
<dbReference type="GO" id="GO:0016020">
    <property type="term" value="C:membrane"/>
    <property type="evidence" value="ECO:0007669"/>
    <property type="project" value="UniProtKB-SubCell"/>
</dbReference>
<proteinExistence type="predicted"/>
<dbReference type="InterPro" id="IPR008250">
    <property type="entry name" value="ATPase_P-typ_transduc_dom_A_sf"/>
</dbReference>
<evidence type="ECO:0000256" key="3">
    <source>
        <dbReference type="ARBA" id="ARBA00022741"/>
    </source>
</evidence>
<dbReference type="GO" id="GO:0016887">
    <property type="term" value="F:ATP hydrolysis activity"/>
    <property type="evidence" value="ECO:0007669"/>
    <property type="project" value="InterPro"/>
</dbReference>
<organism evidence="10 11">
    <name type="scientific">Candidatus Roizmanbacteria bacterium CG_4_10_14_0_2_um_filter_36_9</name>
    <dbReference type="NCBI Taxonomy" id="1974823"/>
    <lineage>
        <taxon>Bacteria</taxon>
        <taxon>Candidatus Roizmaniibacteriota</taxon>
    </lineage>
</organism>
<dbReference type="SFLD" id="SFLDS00003">
    <property type="entry name" value="Haloacid_Dehalogenase"/>
    <property type="match status" value="1"/>
</dbReference>
<dbReference type="PRINTS" id="PR00120">
    <property type="entry name" value="HATPASE"/>
</dbReference>
<evidence type="ECO:0000256" key="7">
    <source>
        <dbReference type="ARBA" id="ARBA00023136"/>
    </source>
</evidence>
<comment type="caution">
    <text evidence="10">The sequence shown here is derived from an EMBL/GenBank/DDBJ whole genome shotgun (WGS) entry which is preliminary data.</text>
</comment>
<feature type="transmembrane region" description="Helical" evidence="8">
    <location>
        <begin position="708"/>
        <end position="729"/>
    </location>
</feature>
<dbReference type="SUPFAM" id="SSF81665">
    <property type="entry name" value="Calcium ATPase, transmembrane domain M"/>
    <property type="match status" value="1"/>
</dbReference>
<dbReference type="PANTHER" id="PTHR42861">
    <property type="entry name" value="CALCIUM-TRANSPORTING ATPASE"/>
    <property type="match status" value="1"/>
</dbReference>
<evidence type="ECO:0000256" key="6">
    <source>
        <dbReference type="ARBA" id="ARBA00022989"/>
    </source>
</evidence>
<evidence type="ECO:0000256" key="2">
    <source>
        <dbReference type="ARBA" id="ARBA00022692"/>
    </source>
</evidence>
<dbReference type="SUPFAM" id="SSF56784">
    <property type="entry name" value="HAD-like"/>
    <property type="match status" value="1"/>
</dbReference>
<keyword evidence="4" id="KW-0067">ATP-binding</keyword>
<dbReference type="InterPro" id="IPR059000">
    <property type="entry name" value="ATPase_P-type_domA"/>
</dbReference>
<keyword evidence="6 8" id="KW-1133">Transmembrane helix</keyword>
<reference evidence="11" key="1">
    <citation type="submission" date="2017-09" db="EMBL/GenBank/DDBJ databases">
        <title>Depth-based differentiation of microbial function through sediment-hosted aquifers and enrichment of novel symbionts in the deep terrestrial subsurface.</title>
        <authorList>
            <person name="Probst A.J."/>
            <person name="Ladd B."/>
            <person name="Jarett J.K."/>
            <person name="Geller-Mcgrath D.E."/>
            <person name="Sieber C.M.K."/>
            <person name="Emerson J.B."/>
            <person name="Anantharaman K."/>
            <person name="Thomas B.C."/>
            <person name="Malmstrom R."/>
            <person name="Stieglmeier M."/>
            <person name="Klingl A."/>
            <person name="Woyke T."/>
            <person name="Ryan C.M."/>
            <person name="Banfield J.F."/>
        </authorList>
    </citation>
    <scope>NUCLEOTIDE SEQUENCE [LARGE SCALE GENOMIC DNA]</scope>
</reference>
<dbReference type="InterPro" id="IPR023298">
    <property type="entry name" value="ATPase_P-typ_TM_dom_sf"/>
</dbReference>
<evidence type="ECO:0000256" key="4">
    <source>
        <dbReference type="ARBA" id="ARBA00022840"/>
    </source>
</evidence>
<dbReference type="InterPro" id="IPR036412">
    <property type="entry name" value="HAD-like_sf"/>
</dbReference>
<dbReference type="SUPFAM" id="SSF81660">
    <property type="entry name" value="Metal cation-transporting ATPase, ATP-binding domain N"/>
    <property type="match status" value="1"/>
</dbReference>
<dbReference type="InterPro" id="IPR044492">
    <property type="entry name" value="P_typ_ATPase_HD_dom"/>
</dbReference>
<dbReference type="PROSITE" id="PS00154">
    <property type="entry name" value="ATPASE_E1_E2"/>
    <property type="match status" value="1"/>
</dbReference>
<evidence type="ECO:0000256" key="1">
    <source>
        <dbReference type="ARBA" id="ARBA00004141"/>
    </source>
</evidence>
<name>A0A2M7U2X8_9BACT</name>
<evidence type="ECO:0000256" key="5">
    <source>
        <dbReference type="ARBA" id="ARBA00022967"/>
    </source>
</evidence>
<keyword evidence="2 8" id="KW-0812">Transmembrane</keyword>
<dbReference type="InterPro" id="IPR023299">
    <property type="entry name" value="ATPase_P-typ_cyto_dom_N"/>
</dbReference>
<comment type="subcellular location">
    <subcellularLocation>
        <location evidence="1">Membrane</location>
        <topology evidence="1">Multi-pass membrane protein</topology>
    </subcellularLocation>
</comment>
<dbReference type="InterPro" id="IPR004014">
    <property type="entry name" value="ATPase_P-typ_cation-transptr_N"/>
</dbReference>
<dbReference type="Proteomes" id="UP000230027">
    <property type="component" value="Unassembled WGS sequence"/>
</dbReference>
<dbReference type="InterPro" id="IPR018303">
    <property type="entry name" value="ATPase_P-typ_P_site"/>
</dbReference>
<dbReference type="SMART" id="SM00831">
    <property type="entry name" value="Cation_ATPase_N"/>
    <property type="match status" value="1"/>
</dbReference>
<feature type="domain" description="Cation-transporting P-type ATPase N-terminal" evidence="9">
    <location>
        <begin position="3"/>
        <end position="58"/>
    </location>
</feature>
<feature type="transmembrane region" description="Helical" evidence="8">
    <location>
        <begin position="239"/>
        <end position="263"/>
    </location>
</feature>
<accession>A0A2M7U2X8</accession>
<protein>
    <recommendedName>
        <fullName evidence="9">Cation-transporting P-type ATPase N-terminal domain-containing protein</fullName>
    </recommendedName>
</protein>
<dbReference type="Pfam" id="PF00690">
    <property type="entry name" value="Cation_ATPase_N"/>
    <property type="match status" value="1"/>
</dbReference>
<evidence type="ECO:0000313" key="11">
    <source>
        <dbReference type="Proteomes" id="UP000230027"/>
    </source>
</evidence>
<dbReference type="Gene3D" id="3.40.1110.10">
    <property type="entry name" value="Calcium-transporting ATPase, cytoplasmic domain N"/>
    <property type="match status" value="1"/>
</dbReference>
<feature type="transmembrane region" description="Helical" evidence="8">
    <location>
        <begin position="735"/>
        <end position="754"/>
    </location>
</feature>
<dbReference type="InterPro" id="IPR001757">
    <property type="entry name" value="P_typ_ATPase"/>
</dbReference>
<feature type="transmembrane region" description="Helical" evidence="8">
    <location>
        <begin position="38"/>
        <end position="56"/>
    </location>
</feature>
<dbReference type="AlphaFoldDB" id="A0A2M7U2X8"/>
<dbReference type="SFLD" id="SFLDG00002">
    <property type="entry name" value="C1.7:_P-type_atpase_like"/>
    <property type="match status" value="1"/>
</dbReference>
<dbReference type="NCBIfam" id="TIGR01494">
    <property type="entry name" value="ATPase_P-type"/>
    <property type="match status" value="3"/>
</dbReference>
<feature type="transmembrane region" description="Helical" evidence="8">
    <location>
        <begin position="766"/>
        <end position="784"/>
    </location>
</feature>
<dbReference type="SUPFAM" id="SSF81653">
    <property type="entry name" value="Calcium ATPase, transduction domain A"/>
    <property type="match status" value="1"/>
</dbReference>
<dbReference type="Pfam" id="PF00122">
    <property type="entry name" value="E1-E2_ATPase"/>
    <property type="match status" value="1"/>
</dbReference>
<keyword evidence="3" id="KW-0547">Nucleotide-binding</keyword>
<keyword evidence="7 8" id="KW-0472">Membrane</keyword>
<dbReference type="Gene3D" id="1.20.1110.10">
    <property type="entry name" value="Calcium-transporting ATPase, transmembrane domain"/>
    <property type="match status" value="1"/>
</dbReference>